<evidence type="ECO:0000313" key="4">
    <source>
        <dbReference type="Proteomes" id="UP000056109"/>
    </source>
</evidence>
<dbReference type="EMBL" id="LN606600">
    <property type="protein sequence ID" value="CEF42238.1"/>
    <property type="molecule type" value="Genomic_DNA"/>
</dbReference>
<feature type="domain" description="Glycosyl transferase family 1" evidence="2">
    <location>
        <begin position="312"/>
        <end position="464"/>
    </location>
</feature>
<dbReference type="PANTHER" id="PTHR12526:SF635">
    <property type="entry name" value="GLYCOSYL TRANSFERASE GROUP 1"/>
    <property type="match status" value="1"/>
</dbReference>
<name>A0A0U4Y5N7_9PROT</name>
<dbReference type="Proteomes" id="UP000056109">
    <property type="component" value="Chromosome I"/>
</dbReference>
<dbReference type="InterPro" id="IPR001296">
    <property type="entry name" value="Glyco_trans_1"/>
</dbReference>
<protein>
    <submittedName>
        <fullName evidence="3">Glycosyl transferase</fullName>
        <ecNumber evidence="3">4.1.1.65</ecNumber>
    </submittedName>
</protein>
<dbReference type="KEGG" id="asz:ASN_2989"/>
<evidence type="ECO:0000256" key="1">
    <source>
        <dbReference type="SAM" id="MobiDB-lite"/>
    </source>
</evidence>
<dbReference type="AlphaFoldDB" id="A0A0U4Y5N7"/>
<sequence>MGRPFRHHASGSTRHFLWSRPAGARPCGTRSERPSQCGGCRRSFLSASGCRHVGPLPPVYRQRFRAHASGRRGRYSHTGAIWSLSCVRIRTLRQTYGMGGCSGPRRRRADCGPERSHGCTSRKAPAGGNRFMSPIMPHSPLPASSGPSAPLRVAHVMAGAATGGAELFFERLCIAQAASGLSVLPVIRQEKARAQRMQAGGIAPTELTFGGMADLTTRWRLKRALTAFAPRVTVAWMNRAARFTPKGNWVLAGRLGGFYDLSYYRRCDHLIGNTHGLVRWMKEQGWPENRVHYLPNFATDLADTAPARPDGVPPNAPFILALGRLHKNKAFDVLIRAMRYLPGQWLVICGEGPEREALEALARQEGVADRVLMPGWATQPGGLIRACSVLVCPSRHEPLGNVVIEGFSALKPVVAAASQGPTELIRSGENGLLAPVEDAQALAHQLGTVLEDPALAHRLALAGRADYDQIFATGPVLTAWQQFLSSVEAP</sequence>
<feature type="region of interest" description="Disordered" evidence="1">
    <location>
        <begin position="103"/>
        <end position="129"/>
    </location>
</feature>
<keyword evidence="4" id="KW-1185">Reference proteome</keyword>
<proteinExistence type="predicted"/>
<dbReference type="PANTHER" id="PTHR12526">
    <property type="entry name" value="GLYCOSYLTRANSFERASE"/>
    <property type="match status" value="1"/>
</dbReference>
<evidence type="ECO:0000313" key="3">
    <source>
        <dbReference type="EMBL" id="CEF42238.1"/>
    </source>
</evidence>
<dbReference type="Gene3D" id="3.40.50.2000">
    <property type="entry name" value="Glycogen Phosphorylase B"/>
    <property type="match status" value="2"/>
</dbReference>
<keyword evidence="3" id="KW-0456">Lyase</keyword>
<dbReference type="PATRIC" id="fig|446692.3.peg.3146"/>
<keyword evidence="3" id="KW-0808">Transferase</keyword>
<evidence type="ECO:0000259" key="2">
    <source>
        <dbReference type="Pfam" id="PF00534"/>
    </source>
</evidence>
<dbReference type="EC" id="4.1.1.65" evidence="3"/>
<reference evidence="4" key="1">
    <citation type="submission" date="2014-09" db="EMBL/GenBank/DDBJ databases">
        <authorList>
            <person name="Illeghems K.G."/>
        </authorList>
    </citation>
    <scope>NUCLEOTIDE SEQUENCE [LARGE SCALE GENOMIC DNA]</scope>
    <source>
        <strain evidence="4">108B</strain>
    </source>
</reference>
<dbReference type="Pfam" id="PF00534">
    <property type="entry name" value="Glycos_transf_1"/>
    <property type="match status" value="1"/>
</dbReference>
<accession>A0A0U4Y5N7</accession>
<gene>
    <name evidence="3" type="ORF">ASN_2989</name>
</gene>
<organism evidence="3 4">
    <name type="scientific">Acetobacter senegalensis</name>
    <dbReference type="NCBI Taxonomy" id="446692"/>
    <lineage>
        <taxon>Bacteria</taxon>
        <taxon>Pseudomonadati</taxon>
        <taxon>Pseudomonadota</taxon>
        <taxon>Alphaproteobacteria</taxon>
        <taxon>Acetobacterales</taxon>
        <taxon>Acetobacteraceae</taxon>
        <taxon>Acetobacter</taxon>
    </lineage>
</organism>
<dbReference type="CDD" id="cd03811">
    <property type="entry name" value="GT4_GT28_WabH-like"/>
    <property type="match status" value="1"/>
</dbReference>
<dbReference type="GO" id="GO:0016757">
    <property type="term" value="F:glycosyltransferase activity"/>
    <property type="evidence" value="ECO:0007669"/>
    <property type="project" value="InterPro"/>
</dbReference>
<dbReference type="SUPFAM" id="SSF53756">
    <property type="entry name" value="UDP-Glycosyltransferase/glycogen phosphorylase"/>
    <property type="match status" value="1"/>
</dbReference>
<dbReference type="GO" id="GO:0004609">
    <property type="term" value="F:phosphatidylserine decarboxylase activity"/>
    <property type="evidence" value="ECO:0007669"/>
    <property type="project" value="UniProtKB-EC"/>
</dbReference>